<reference evidence="1 2" key="1">
    <citation type="journal article" date="2013" name="Genome Biol.">
        <title>The genome sequence of the most widely cultivated cacao type and its use to identify candidate genes regulating pod color.</title>
        <authorList>
            <person name="Motamayor J.C."/>
            <person name="Mockaitis K."/>
            <person name="Schmutz J."/>
            <person name="Haiminen N."/>
            <person name="Iii D.L."/>
            <person name="Cornejo O."/>
            <person name="Findley S.D."/>
            <person name="Zheng P."/>
            <person name="Utro F."/>
            <person name="Royaert S."/>
            <person name="Saski C."/>
            <person name="Jenkins J."/>
            <person name="Podicheti R."/>
            <person name="Zhao M."/>
            <person name="Scheffler B.E."/>
            <person name="Stack J.C."/>
            <person name="Feltus F.A."/>
            <person name="Mustiga G.M."/>
            <person name="Amores F."/>
            <person name="Phillips W."/>
            <person name="Marelli J.P."/>
            <person name="May G.D."/>
            <person name="Shapiro H."/>
            <person name="Ma J."/>
            <person name="Bustamante C.D."/>
            <person name="Schnell R.J."/>
            <person name="Main D."/>
            <person name="Gilbert D."/>
            <person name="Parida L."/>
            <person name="Kuhn D.N."/>
        </authorList>
    </citation>
    <scope>NUCLEOTIDE SEQUENCE [LARGE SCALE GENOMIC DNA]</scope>
    <source>
        <strain evidence="2">cv. Matina 1-6</strain>
    </source>
</reference>
<dbReference type="AlphaFoldDB" id="A0A061FIR5"/>
<dbReference type="HOGENOM" id="CLU_1470699_0_0_1"/>
<name>A0A061FIR5_THECC</name>
<evidence type="ECO:0000313" key="1">
    <source>
        <dbReference type="EMBL" id="EOY16793.1"/>
    </source>
</evidence>
<protein>
    <recommendedName>
        <fullName evidence="3">Aminotransferase-like plant mobile domain-containing protein</fullName>
    </recommendedName>
</protein>
<sequence length="184" mass="20875">MKKGLFLPMARPIDGHFLASQPLNAPITLEEWTSKPIKISQSSSTARCLRCYLHDKTFNQKEFITLASHIISGDMKMADAIYASLYTNDLNKDVIRAFCESWCLTTNTLHTVFGKASLALWDLHKLGGLPIHGWFYDEVIPSTKEFIGIGANGRRFLPKSCEYLFVAFHYLHKRNDDKGAFDVD</sequence>
<organism evidence="1 2">
    <name type="scientific">Theobroma cacao</name>
    <name type="common">Cacao</name>
    <name type="synonym">Cocoa</name>
    <dbReference type="NCBI Taxonomy" id="3641"/>
    <lineage>
        <taxon>Eukaryota</taxon>
        <taxon>Viridiplantae</taxon>
        <taxon>Streptophyta</taxon>
        <taxon>Embryophyta</taxon>
        <taxon>Tracheophyta</taxon>
        <taxon>Spermatophyta</taxon>
        <taxon>Magnoliopsida</taxon>
        <taxon>eudicotyledons</taxon>
        <taxon>Gunneridae</taxon>
        <taxon>Pentapetalae</taxon>
        <taxon>rosids</taxon>
        <taxon>malvids</taxon>
        <taxon>Malvales</taxon>
        <taxon>Malvaceae</taxon>
        <taxon>Byttnerioideae</taxon>
        <taxon>Theobroma</taxon>
    </lineage>
</organism>
<evidence type="ECO:0008006" key="3">
    <source>
        <dbReference type="Google" id="ProtNLM"/>
    </source>
</evidence>
<accession>A0A061FIR5</accession>
<dbReference type="Gramene" id="EOY16793">
    <property type="protein sequence ID" value="EOY16793"/>
    <property type="gene ID" value="TCM_035673"/>
</dbReference>
<evidence type="ECO:0000313" key="2">
    <source>
        <dbReference type="Proteomes" id="UP000026915"/>
    </source>
</evidence>
<proteinExistence type="predicted"/>
<gene>
    <name evidence="1" type="ORF">TCM_035673</name>
</gene>
<dbReference type="EMBL" id="CM001886">
    <property type="protein sequence ID" value="EOY16793.1"/>
    <property type="molecule type" value="Genomic_DNA"/>
</dbReference>
<keyword evidence="2" id="KW-1185">Reference proteome</keyword>
<dbReference type="InParanoid" id="A0A061FIR5"/>
<dbReference type="Proteomes" id="UP000026915">
    <property type="component" value="Chromosome 8"/>
</dbReference>